<comment type="caution">
    <text evidence="1">The sequence shown here is derived from an EMBL/GenBank/DDBJ whole genome shotgun (WGS) entry which is preliminary data.</text>
</comment>
<organism evidence="1 2">
    <name type="scientific">Trametes sanguinea</name>
    <dbReference type="NCBI Taxonomy" id="158606"/>
    <lineage>
        <taxon>Eukaryota</taxon>
        <taxon>Fungi</taxon>
        <taxon>Dikarya</taxon>
        <taxon>Basidiomycota</taxon>
        <taxon>Agaricomycotina</taxon>
        <taxon>Agaricomycetes</taxon>
        <taxon>Polyporales</taxon>
        <taxon>Polyporaceae</taxon>
        <taxon>Trametes</taxon>
    </lineage>
</organism>
<evidence type="ECO:0000313" key="2">
    <source>
        <dbReference type="Proteomes" id="UP001144978"/>
    </source>
</evidence>
<name>A0ACC1PUK9_9APHY</name>
<proteinExistence type="predicted"/>
<keyword evidence="2" id="KW-1185">Reference proteome</keyword>
<dbReference type="EMBL" id="JANSHE010001774">
    <property type="protein sequence ID" value="KAJ3001201.1"/>
    <property type="molecule type" value="Genomic_DNA"/>
</dbReference>
<protein>
    <submittedName>
        <fullName evidence="1">Uncharacterized protein</fullName>
    </submittedName>
</protein>
<accession>A0ACC1PUK9</accession>
<sequence>MQHPSSSQDSLQTNSTDLMIYSLLCRRPRTPSTMPISTVHLSALLASMRDHAKVSSRAYLQAMEMEAFDMEDLKEAYTDMHQSFARLQNALLAIGDGSLTEHVQQRSHPIIPALLPMPAREKSPSLPHVSPRTYCQPSDTPQVQPYSLDGDSDSSLTDFNFSDEVHTLELLADPTMCGDPLTPRTRRAYVIRYARASGRDITVPTSCSDEVELCIPGDQ</sequence>
<dbReference type="Proteomes" id="UP001144978">
    <property type="component" value="Unassembled WGS sequence"/>
</dbReference>
<reference evidence="1" key="1">
    <citation type="submission" date="2022-08" db="EMBL/GenBank/DDBJ databases">
        <title>Genome Sequence of Pycnoporus sanguineus.</title>
        <authorList>
            <person name="Buettner E."/>
        </authorList>
    </citation>
    <scope>NUCLEOTIDE SEQUENCE</scope>
    <source>
        <strain evidence="1">CG-C14</strain>
    </source>
</reference>
<evidence type="ECO:0000313" key="1">
    <source>
        <dbReference type="EMBL" id="KAJ3001201.1"/>
    </source>
</evidence>
<gene>
    <name evidence="1" type="ORF">NUW54_g6582</name>
</gene>